<evidence type="ECO:0000313" key="2">
    <source>
        <dbReference type="EMBL" id="MBO0356545.1"/>
    </source>
</evidence>
<name>A0A939JAS3_9BACT</name>
<gene>
    <name evidence="2" type="ORF">J0X19_01180</name>
</gene>
<feature type="signal peptide" evidence="1">
    <location>
        <begin position="1"/>
        <end position="20"/>
    </location>
</feature>
<feature type="chain" id="PRO_5038094737" evidence="1">
    <location>
        <begin position="21"/>
        <end position="243"/>
    </location>
</feature>
<dbReference type="AlphaFoldDB" id="A0A939JAS3"/>
<evidence type="ECO:0000256" key="1">
    <source>
        <dbReference type="SAM" id="SignalP"/>
    </source>
</evidence>
<dbReference type="RefSeq" id="WP_206980052.1">
    <property type="nucleotide sequence ID" value="NZ_JAFLQZ010000001.1"/>
</dbReference>
<comment type="caution">
    <text evidence="2">The sequence shown here is derived from an EMBL/GenBank/DDBJ whole genome shotgun (WGS) entry which is preliminary data.</text>
</comment>
<proteinExistence type="predicted"/>
<reference evidence="2" key="1">
    <citation type="submission" date="2021-03" db="EMBL/GenBank/DDBJ databases">
        <authorList>
            <person name="Kim M.K."/>
        </authorList>
    </citation>
    <scope>NUCLEOTIDE SEQUENCE</scope>
    <source>
        <strain evidence="2">BT186</strain>
    </source>
</reference>
<dbReference type="EMBL" id="JAFLQZ010000001">
    <property type="protein sequence ID" value="MBO0356545.1"/>
    <property type="molecule type" value="Genomic_DNA"/>
</dbReference>
<organism evidence="2 3">
    <name type="scientific">Hymenobacter telluris</name>
    <dbReference type="NCBI Taxonomy" id="2816474"/>
    <lineage>
        <taxon>Bacteria</taxon>
        <taxon>Pseudomonadati</taxon>
        <taxon>Bacteroidota</taxon>
        <taxon>Cytophagia</taxon>
        <taxon>Cytophagales</taxon>
        <taxon>Hymenobacteraceae</taxon>
        <taxon>Hymenobacter</taxon>
    </lineage>
</organism>
<keyword evidence="3" id="KW-1185">Reference proteome</keyword>
<accession>A0A939JAS3</accession>
<keyword evidence="1" id="KW-0732">Signal</keyword>
<dbReference type="Proteomes" id="UP000664144">
    <property type="component" value="Unassembled WGS sequence"/>
</dbReference>
<protein>
    <submittedName>
        <fullName evidence="2">Uncharacterized protein</fullName>
    </submittedName>
</protein>
<sequence length="243" mass="27012">MTLRALAVAILVLSVRNANGQQPAISQTGMAAQSNLDALVAGSPTVVPRGGSEGVIGSPYVDNRWLPAYITLSNKVPLAPIPLKYDVLNRRLLMRPITRPNDSLQLDDQRVVRFELEEPNTGLQGKKRRVFRRFEEAPEPRQRVSYVEVLHEGRYSLLKHYNKVLRKANPGPYNVEVRYDELEDKNTYYLRSPDATVMPIKLNNKALQAAAPGLAKALKESAAAKTAKTDAEWVAVLEAIDSK</sequence>
<evidence type="ECO:0000313" key="3">
    <source>
        <dbReference type="Proteomes" id="UP000664144"/>
    </source>
</evidence>